<protein>
    <submittedName>
        <fullName evidence="2">Uncharacterized protein</fullName>
    </submittedName>
</protein>
<dbReference type="Proteomes" id="UP000194136">
    <property type="component" value="Chromosome 2"/>
</dbReference>
<evidence type="ECO:0000313" key="3">
    <source>
        <dbReference type="Proteomes" id="UP000194136"/>
    </source>
</evidence>
<proteinExistence type="predicted"/>
<dbReference type="KEGG" id="vsy:K08M4_30560"/>
<evidence type="ECO:0000256" key="1">
    <source>
        <dbReference type="SAM" id="Phobius"/>
    </source>
</evidence>
<gene>
    <name evidence="2" type="ORF">K08M4_30560</name>
</gene>
<reference evidence="2 3" key="1">
    <citation type="submission" date="2016-10" db="EMBL/GenBank/DDBJ databases">
        <title>The High Quality Genome of Vibrio splendidus K08M4.</title>
        <authorList>
            <person name="Wendling C."/>
            <person name="Chibani C.M."/>
            <person name="Hertel R."/>
            <person name="Sproer C."/>
            <person name="Bunk B."/>
            <person name="Overmann J."/>
            <person name="Roth O."/>
            <person name="Liesegang H."/>
        </authorList>
    </citation>
    <scope>NUCLEOTIDE SEQUENCE [LARGE SCALE GENOMIC DNA]</scope>
    <source>
        <strain evidence="2 3">K08M4</strain>
    </source>
</reference>
<evidence type="ECO:0000313" key="2">
    <source>
        <dbReference type="EMBL" id="ARP39733.1"/>
    </source>
</evidence>
<dbReference type="EMBL" id="CP017917">
    <property type="protein sequence ID" value="ARP39733.1"/>
    <property type="molecule type" value="Genomic_DNA"/>
</dbReference>
<sequence>MSSLKNRQRQIQMKRLEGRSRARQVALCMGLIRHKGKEFVHKYPLYALGITGLGVVILNRTHRFKSSVFGYKQLSLILNLLK</sequence>
<dbReference type="AlphaFoldDB" id="A0AA34TSK6"/>
<keyword evidence="1" id="KW-1133">Transmembrane helix</keyword>
<keyword evidence="3" id="KW-1185">Reference proteome</keyword>
<name>A0AA34TSK6_9VIBR</name>
<keyword evidence="1" id="KW-0812">Transmembrane</keyword>
<accession>A0AA34TSK6</accession>
<organism evidence="2 3">
    <name type="scientific">Vibrio syngnathi</name>
    <dbReference type="NCBI Taxonomy" id="3034029"/>
    <lineage>
        <taxon>Bacteria</taxon>
        <taxon>Pseudomonadati</taxon>
        <taxon>Pseudomonadota</taxon>
        <taxon>Gammaproteobacteria</taxon>
        <taxon>Vibrionales</taxon>
        <taxon>Vibrionaceae</taxon>
        <taxon>Vibrio</taxon>
    </lineage>
</organism>
<keyword evidence="1" id="KW-0472">Membrane</keyword>
<feature type="transmembrane region" description="Helical" evidence="1">
    <location>
        <begin position="43"/>
        <end position="61"/>
    </location>
</feature>